<sequence length="151" mass="17472">MAFQKVSFQQKHQVRKYPKIPLQHGFSFFNHTTTGSCWQNNEIPHSIILRVFLEQSEKLNLNFCGVKISTGSLFTYSSRCNCLILRTQAQTYPLQVFVLFKAISRIEFTYTLVLNLEQGKLQPKAFTMVGISAIQTEHQSPCFYKMKLVLN</sequence>
<dbReference type="KEGG" id="ptm:GSPATT00038711001"/>
<organism evidence="1 2">
    <name type="scientific">Paramecium tetraurelia</name>
    <dbReference type="NCBI Taxonomy" id="5888"/>
    <lineage>
        <taxon>Eukaryota</taxon>
        <taxon>Sar</taxon>
        <taxon>Alveolata</taxon>
        <taxon>Ciliophora</taxon>
        <taxon>Intramacronucleata</taxon>
        <taxon>Oligohymenophorea</taxon>
        <taxon>Peniculida</taxon>
        <taxon>Parameciidae</taxon>
        <taxon>Paramecium</taxon>
    </lineage>
</organism>
<evidence type="ECO:0008006" key="3">
    <source>
        <dbReference type="Google" id="ProtNLM"/>
    </source>
</evidence>
<dbReference type="HOGENOM" id="CLU_1734994_0_0_1"/>
<protein>
    <recommendedName>
        <fullName evidence="3">CFA20 domain-containing protein</fullName>
    </recommendedName>
</protein>
<dbReference type="AlphaFoldDB" id="A0CMS7"/>
<proteinExistence type="predicted"/>
<dbReference type="OrthoDB" id="10609165at2759"/>
<gene>
    <name evidence="1" type="ORF">GSPATT00038711001</name>
</gene>
<dbReference type="Proteomes" id="UP000000600">
    <property type="component" value="Unassembled WGS sequence"/>
</dbReference>
<accession>A0CMS7</accession>
<reference evidence="1 2" key="1">
    <citation type="journal article" date="2006" name="Nature">
        <title>Global trends of whole-genome duplications revealed by the ciliate Paramecium tetraurelia.</title>
        <authorList>
            <consortium name="Genoscope"/>
            <person name="Aury J.-M."/>
            <person name="Jaillon O."/>
            <person name="Duret L."/>
            <person name="Noel B."/>
            <person name="Jubin C."/>
            <person name="Porcel B.M."/>
            <person name="Segurens B."/>
            <person name="Daubin V."/>
            <person name="Anthouard V."/>
            <person name="Aiach N."/>
            <person name="Arnaiz O."/>
            <person name="Billaut A."/>
            <person name="Beisson J."/>
            <person name="Blanc I."/>
            <person name="Bouhouche K."/>
            <person name="Camara F."/>
            <person name="Duharcourt S."/>
            <person name="Guigo R."/>
            <person name="Gogendeau D."/>
            <person name="Katinka M."/>
            <person name="Keller A.-M."/>
            <person name="Kissmehl R."/>
            <person name="Klotz C."/>
            <person name="Koll F."/>
            <person name="Le Moue A."/>
            <person name="Lepere C."/>
            <person name="Malinsky S."/>
            <person name="Nowacki M."/>
            <person name="Nowak J.K."/>
            <person name="Plattner H."/>
            <person name="Poulain J."/>
            <person name="Ruiz F."/>
            <person name="Serrano V."/>
            <person name="Zagulski M."/>
            <person name="Dessen P."/>
            <person name="Betermier M."/>
            <person name="Weissenbach J."/>
            <person name="Scarpelli C."/>
            <person name="Schachter V."/>
            <person name="Sperling L."/>
            <person name="Meyer E."/>
            <person name="Cohen J."/>
            <person name="Wincker P."/>
        </authorList>
    </citation>
    <scope>NUCLEOTIDE SEQUENCE [LARGE SCALE GENOMIC DNA]</scope>
    <source>
        <strain evidence="1 2">Stock d4-2</strain>
    </source>
</reference>
<dbReference type="EMBL" id="CT868109">
    <property type="protein sequence ID" value="CAK72094.1"/>
    <property type="molecule type" value="Genomic_DNA"/>
</dbReference>
<dbReference type="RefSeq" id="XP_001439491.1">
    <property type="nucleotide sequence ID" value="XM_001439454.1"/>
</dbReference>
<evidence type="ECO:0000313" key="1">
    <source>
        <dbReference type="EMBL" id="CAK72094.1"/>
    </source>
</evidence>
<dbReference type="GeneID" id="5025275"/>
<keyword evidence="2" id="KW-1185">Reference proteome</keyword>
<dbReference type="InParanoid" id="A0CMS7"/>
<evidence type="ECO:0000313" key="2">
    <source>
        <dbReference type="Proteomes" id="UP000000600"/>
    </source>
</evidence>
<name>A0CMS7_PARTE</name>